<protein>
    <submittedName>
        <fullName evidence="1">Uncharacterized protein</fullName>
    </submittedName>
</protein>
<dbReference type="AlphaFoldDB" id="A0AAD6SVU1"/>
<proteinExistence type="predicted"/>
<sequence>MSTAVEDITPGDVVAVSHGTYGRREGIVVGTHVDYAGRQILEVQMEAGDVYNAWYPTVTRVRRTVSYARPSLGRQRTVERRIYW</sequence>
<reference evidence="1" key="1">
    <citation type="submission" date="2023-03" db="EMBL/GenBank/DDBJ databases">
        <title>Massive genome expansion in bonnet fungi (Mycena s.s.) driven by repeated elements and novel gene families across ecological guilds.</title>
        <authorList>
            <consortium name="Lawrence Berkeley National Laboratory"/>
            <person name="Harder C.B."/>
            <person name="Miyauchi S."/>
            <person name="Viragh M."/>
            <person name="Kuo A."/>
            <person name="Thoen E."/>
            <person name="Andreopoulos B."/>
            <person name="Lu D."/>
            <person name="Skrede I."/>
            <person name="Drula E."/>
            <person name="Henrissat B."/>
            <person name="Morin E."/>
            <person name="Kohler A."/>
            <person name="Barry K."/>
            <person name="LaButti K."/>
            <person name="Morin E."/>
            <person name="Salamov A."/>
            <person name="Lipzen A."/>
            <person name="Mereny Z."/>
            <person name="Hegedus B."/>
            <person name="Baldrian P."/>
            <person name="Stursova M."/>
            <person name="Weitz H."/>
            <person name="Taylor A."/>
            <person name="Grigoriev I.V."/>
            <person name="Nagy L.G."/>
            <person name="Martin F."/>
            <person name="Kauserud H."/>
        </authorList>
    </citation>
    <scope>NUCLEOTIDE SEQUENCE</scope>
    <source>
        <strain evidence="1">CBHHK200</strain>
    </source>
</reference>
<dbReference type="Proteomes" id="UP001218188">
    <property type="component" value="Unassembled WGS sequence"/>
</dbReference>
<evidence type="ECO:0000313" key="2">
    <source>
        <dbReference type="Proteomes" id="UP001218188"/>
    </source>
</evidence>
<dbReference type="EMBL" id="JARJCM010000058">
    <property type="protein sequence ID" value="KAJ7034337.1"/>
    <property type="molecule type" value="Genomic_DNA"/>
</dbReference>
<keyword evidence="2" id="KW-1185">Reference proteome</keyword>
<accession>A0AAD6SVU1</accession>
<organism evidence="1 2">
    <name type="scientific">Mycena alexandri</name>
    <dbReference type="NCBI Taxonomy" id="1745969"/>
    <lineage>
        <taxon>Eukaryota</taxon>
        <taxon>Fungi</taxon>
        <taxon>Dikarya</taxon>
        <taxon>Basidiomycota</taxon>
        <taxon>Agaricomycotina</taxon>
        <taxon>Agaricomycetes</taxon>
        <taxon>Agaricomycetidae</taxon>
        <taxon>Agaricales</taxon>
        <taxon>Marasmiineae</taxon>
        <taxon>Mycenaceae</taxon>
        <taxon>Mycena</taxon>
    </lineage>
</organism>
<name>A0AAD6SVU1_9AGAR</name>
<evidence type="ECO:0000313" key="1">
    <source>
        <dbReference type="EMBL" id="KAJ7034337.1"/>
    </source>
</evidence>
<gene>
    <name evidence="1" type="ORF">C8F04DRAFT_579022</name>
</gene>
<comment type="caution">
    <text evidence="1">The sequence shown here is derived from an EMBL/GenBank/DDBJ whole genome shotgun (WGS) entry which is preliminary data.</text>
</comment>